<evidence type="ECO:0000256" key="11">
    <source>
        <dbReference type="RuleBase" id="RU365090"/>
    </source>
</evidence>
<keyword evidence="14" id="KW-1185">Reference proteome</keyword>
<comment type="pathway">
    <text evidence="3 11">Cofactor biosynthesis; molybdopterin biosynthesis.</text>
</comment>
<dbReference type="InterPro" id="IPR001453">
    <property type="entry name" value="MoaB/Mog_dom"/>
</dbReference>
<comment type="function">
    <text evidence="2 11">Catalyzes the insertion of molybdate into adenylated molybdopterin with the concomitant release of AMP.</text>
</comment>
<dbReference type="GO" id="GO:0061599">
    <property type="term" value="F:molybdopterin molybdotransferase activity"/>
    <property type="evidence" value="ECO:0007669"/>
    <property type="project" value="UniProtKB-UniRule"/>
</dbReference>
<dbReference type="Gene3D" id="3.90.105.10">
    <property type="entry name" value="Molybdopterin biosynthesis moea protein, domain 2"/>
    <property type="match status" value="1"/>
</dbReference>
<evidence type="ECO:0000256" key="8">
    <source>
        <dbReference type="ARBA" id="ARBA00022842"/>
    </source>
</evidence>
<keyword evidence="9 11" id="KW-0501">Molybdenum cofactor biosynthesis</keyword>
<dbReference type="SUPFAM" id="SSF63867">
    <property type="entry name" value="MoeA C-terminal domain-like"/>
    <property type="match status" value="1"/>
</dbReference>
<accession>A0A8T9AM82</accession>
<evidence type="ECO:0000256" key="7">
    <source>
        <dbReference type="ARBA" id="ARBA00022723"/>
    </source>
</evidence>
<dbReference type="FunFam" id="3.40.980.10:FF:000004">
    <property type="entry name" value="Molybdopterin molybdenumtransferase"/>
    <property type="match status" value="1"/>
</dbReference>
<comment type="cofactor">
    <cofactor evidence="1 11">
        <name>Mg(2+)</name>
        <dbReference type="ChEBI" id="CHEBI:18420"/>
    </cofactor>
</comment>
<dbReference type="GO" id="GO:0005829">
    <property type="term" value="C:cytosol"/>
    <property type="evidence" value="ECO:0007669"/>
    <property type="project" value="TreeGrafter"/>
</dbReference>
<reference evidence="13" key="1">
    <citation type="submission" date="2019-07" db="EMBL/GenBank/DDBJ databases">
        <title>Mesorhizobum intechiensis sp. nov. isolated from nodules of Lotus tenuis growing in lowlands of the Flooding Pampa, Argentina.</title>
        <authorList>
            <person name="Estrella M.J."/>
            <person name="Torres Tejerizo G.A."/>
            <person name="Cumpa Velazquez L.M."/>
            <person name="Fontana F."/>
            <person name="Hansen L."/>
            <person name="Pistorio M."/>
            <person name="Sannazzaro A.I."/>
        </authorList>
    </citation>
    <scope>NUCLEOTIDE SEQUENCE</scope>
    <source>
        <strain evidence="13">BD68</strain>
    </source>
</reference>
<dbReference type="SUPFAM" id="SSF53218">
    <property type="entry name" value="Molybdenum cofactor biosynthesis proteins"/>
    <property type="match status" value="1"/>
</dbReference>
<dbReference type="InterPro" id="IPR036425">
    <property type="entry name" value="MoaB/Mog-like_dom_sf"/>
</dbReference>
<sequence length="401" mass="41671">MALVPVAEALERLLDGAAPLASESVPLFEAVDRVLAEPLVALRTQPPFNASAMDGYAVRAADVASVPSKLSVIGMAPAGRGFEGSVGERQAVRIFTGAPLPDGADTIVIQENVRNLGGGSIEVIEPTAEWRNIRRIGLDFSKGDVLLESGRLLDAAALSLTASANHPRVNVVKRPLVAIIATGDELLPPGSDLGPDQIISSNAYGVAAAAQSVGARALDLGIAADRKDAIAALVKEAVAAGADVIVTLGGASVGDHDLIHDVLTGEGMTLGFWKIAMRPGKPLMFGRLGAIRCIGLPGNPVASLVCSQLFLKPLLARLGGRNHRQDIRPARLGAAMLANDLRQDYVRAVVREDDGGLMATPFSIQDSSMLRTLADANGLIVRMPFAPASAAGDSCSVLMLR</sequence>
<evidence type="ECO:0000256" key="6">
    <source>
        <dbReference type="ARBA" id="ARBA00022679"/>
    </source>
</evidence>
<dbReference type="OrthoDB" id="9804758at2"/>
<dbReference type="EC" id="2.10.1.1" evidence="11"/>
<name>A0A8T9AM82_9HYPH</name>
<dbReference type="PROSITE" id="PS01079">
    <property type="entry name" value="MOCF_BIOSYNTHESIS_2"/>
    <property type="match status" value="1"/>
</dbReference>
<gene>
    <name evidence="13" type="ORF">C1D09_020205</name>
</gene>
<evidence type="ECO:0000313" key="14">
    <source>
        <dbReference type="Proteomes" id="UP000235507"/>
    </source>
</evidence>
<organism evidence="13 14">
    <name type="scientific">Mesorhizobium intechi</name>
    <dbReference type="NCBI Taxonomy" id="537601"/>
    <lineage>
        <taxon>Bacteria</taxon>
        <taxon>Pseudomonadati</taxon>
        <taxon>Pseudomonadota</taxon>
        <taxon>Alphaproteobacteria</taxon>
        <taxon>Hyphomicrobiales</taxon>
        <taxon>Phyllobacteriaceae</taxon>
        <taxon>Mesorhizobium</taxon>
    </lineage>
</organism>
<evidence type="ECO:0000256" key="3">
    <source>
        <dbReference type="ARBA" id="ARBA00005046"/>
    </source>
</evidence>
<dbReference type="Pfam" id="PF00994">
    <property type="entry name" value="MoCF_biosynth"/>
    <property type="match status" value="1"/>
</dbReference>
<dbReference type="Gene3D" id="2.170.190.11">
    <property type="entry name" value="Molybdopterin biosynthesis moea protein, domain 3"/>
    <property type="match status" value="1"/>
</dbReference>
<dbReference type="GO" id="GO:0046872">
    <property type="term" value="F:metal ion binding"/>
    <property type="evidence" value="ECO:0007669"/>
    <property type="project" value="UniProtKB-UniRule"/>
</dbReference>
<dbReference type="Proteomes" id="UP000235507">
    <property type="component" value="Unassembled WGS sequence"/>
</dbReference>
<dbReference type="AlphaFoldDB" id="A0A8T9AM82"/>
<feature type="domain" description="MoaB/Mog" evidence="12">
    <location>
        <begin position="178"/>
        <end position="317"/>
    </location>
</feature>
<dbReference type="RefSeq" id="WP_143975978.1">
    <property type="nucleotide sequence ID" value="NZ_PNOT02000229.1"/>
</dbReference>
<dbReference type="InterPro" id="IPR008284">
    <property type="entry name" value="MoCF_biosynth_CS"/>
</dbReference>
<evidence type="ECO:0000256" key="2">
    <source>
        <dbReference type="ARBA" id="ARBA00002901"/>
    </source>
</evidence>
<keyword evidence="6 11" id="KW-0808">Transferase</keyword>
<dbReference type="PANTHER" id="PTHR10192:SF5">
    <property type="entry name" value="GEPHYRIN"/>
    <property type="match status" value="1"/>
</dbReference>
<dbReference type="InterPro" id="IPR036688">
    <property type="entry name" value="MoeA_C_domain_IV_sf"/>
</dbReference>
<dbReference type="InterPro" id="IPR038987">
    <property type="entry name" value="MoeA-like"/>
</dbReference>
<dbReference type="SUPFAM" id="SSF63882">
    <property type="entry name" value="MoeA N-terminal region -like"/>
    <property type="match status" value="1"/>
</dbReference>
<keyword evidence="7 11" id="KW-0479">Metal-binding</keyword>
<dbReference type="InterPro" id="IPR036135">
    <property type="entry name" value="MoeA_linker/N_sf"/>
</dbReference>
<dbReference type="NCBIfam" id="NF045515">
    <property type="entry name" value="Glp_gephyrin"/>
    <property type="match status" value="1"/>
</dbReference>
<dbReference type="Pfam" id="PF03453">
    <property type="entry name" value="MoeA_N"/>
    <property type="match status" value="1"/>
</dbReference>
<protein>
    <recommendedName>
        <fullName evidence="11">Molybdopterin molybdenumtransferase</fullName>
        <ecNumber evidence="11">2.10.1.1</ecNumber>
    </recommendedName>
</protein>
<feature type="non-terminal residue" evidence="13">
    <location>
        <position position="401"/>
    </location>
</feature>
<evidence type="ECO:0000256" key="1">
    <source>
        <dbReference type="ARBA" id="ARBA00001946"/>
    </source>
</evidence>
<evidence type="ECO:0000256" key="5">
    <source>
        <dbReference type="ARBA" id="ARBA00022505"/>
    </source>
</evidence>
<proteinExistence type="inferred from homology"/>
<dbReference type="InterPro" id="IPR005111">
    <property type="entry name" value="MoeA_C_domain_IV"/>
</dbReference>
<comment type="catalytic activity">
    <reaction evidence="10">
        <text>adenylyl-molybdopterin + molybdate = Mo-molybdopterin + AMP + H(+)</text>
        <dbReference type="Rhea" id="RHEA:35047"/>
        <dbReference type="ChEBI" id="CHEBI:15378"/>
        <dbReference type="ChEBI" id="CHEBI:36264"/>
        <dbReference type="ChEBI" id="CHEBI:62727"/>
        <dbReference type="ChEBI" id="CHEBI:71302"/>
        <dbReference type="ChEBI" id="CHEBI:456215"/>
        <dbReference type="EC" id="2.10.1.1"/>
    </reaction>
</comment>
<evidence type="ECO:0000256" key="10">
    <source>
        <dbReference type="ARBA" id="ARBA00047317"/>
    </source>
</evidence>
<dbReference type="GO" id="GO:0006777">
    <property type="term" value="P:Mo-molybdopterin cofactor biosynthetic process"/>
    <property type="evidence" value="ECO:0007669"/>
    <property type="project" value="UniProtKB-UniRule"/>
</dbReference>
<comment type="caution">
    <text evidence="13">The sequence shown here is derived from an EMBL/GenBank/DDBJ whole genome shotgun (WGS) entry which is preliminary data.</text>
</comment>
<evidence type="ECO:0000313" key="13">
    <source>
        <dbReference type="EMBL" id="TSE06780.1"/>
    </source>
</evidence>
<dbReference type="Gene3D" id="3.40.980.10">
    <property type="entry name" value="MoaB/Mog-like domain"/>
    <property type="match status" value="1"/>
</dbReference>
<evidence type="ECO:0000256" key="9">
    <source>
        <dbReference type="ARBA" id="ARBA00023150"/>
    </source>
</evidence>
<dbReference type="CDD" id="cd00887">
    <property type="entry name" value="MoeA"/>
    <property type="match status" value="1"/>
</dbReference>
<dbReference type="EMBL" id="PNOT02000229">
    <property type="protein sequence ID" value="TSE06780.1"/>
    <property type="molecule type" value="Genomic_DNA"/>
</dbReference>
<evidence type="ECO:0000259" key="12">
    <source>
        <dbReference type="SMART" id="SM00852"/>
    </source>
</evidence>
<dbReference type="Pfam" id="PF03454">
    <property type="entry name" value="MoeA_C"/>
    <property type="match status" value="1"/>
</dbReference>
<dbReference type="PANTHER" id="PTHR10192">
    <property type="entry name" value="MOLYBDOPTERIN BIOSYNTHESIS PROTEIN"/>
    <property type="match status" value="1"/>
</dbReference>
<dbReference type="Gene3D" id="2.40.340.10">
    <property type="entry name" value="MoeA, C-terminal, domain IV"/>
    <property type="match status" value="1"/>
</dbReference>
<keyword evidence="8 11" id="KW-0460">Magnesium</keyword>
<evidence type="ECO:0000256" key="4">
    <source>
        <dbReference type="ARBA" id="ARBA00010763"/>
    </source>
</evidence>
<keyword evidence="5 11" id="KW-0500">Molybdenum</keyword>
<dbReference type="InterPro" id="IPR005110">
    <property type="entry name" value="MoeA_linker/N"/>
</dbReference>
<dbReference type="SMART" id="SM00852">
    <property type="entry name" value="MoCF_biosynth"/>
    <property type="match status" value="1"/>
</dbReference>
<comment type="similarity">
    <text evidence="4 11">Belongs to the MoeA family.</text>
</comment>